<evidence type="ECO:0000313" key="3">
    <source>
        <dbReference type="EMBL" id="ADY59344.1"/>
    </source>
</evidence>
<dbReference type="AlphaFoldDB" id="F0SFD7"/>
<dbReference type="RefSeq" id="WP_013628071.1">
    <property type="nucleotide sequence ID" value="NC_015174.1"/>
</dbReference>
<sequence>MNLLVIELAKGPDQGLRATLRDGQTLRVGSSAWADMTCPHDSDLQDVHFSITAQQQRWQVQALGAESLLYLNGRPIQQGELQHGDELTAGNSHFQLRDPSRPLPTRNTAPATQEETDDSTEETPAATDYLAELGIAPPASADDNSPAVLAGALHQEGRSPEAIRLIAAAAGCSTAVQWTLAGPAALGVDPLPEDLTTLAQAWLDDPAEENRRAAEAWLNSHPTDDAARWIAQAIFWSGGSIAAPDLPELAPSPWLYTAAIQAAWIKLATSPPAGDLNARWQTIVDTGVATLG</sequence>
<dbReference type="InterPro" id="IPR008984">
    <property type="entry name" value="SMAD_FHA_dom_sf"/>
</dbReference>
<evidence type="ECO:0000259" key="2">
    <source>
        <dbReference type="Pfam" id="PF16697"/>
    </source>
</evidence>
<name>F0SFD7_RUBBR</name>
<protein>
    <submittedName>
        <fullName evidence="3">Forkhead-associated protein</fullName>
    </submittedName>
</protein>
<accession>F0SFD7</accession>
<dbReference type="eggNOG" id="COG1716">
    <property type="taxonomic scope" value="Bacteria"/>
</dbReference>
<dbReference type="Pfam" id="PF22011">
    <property type="entry name" value="DUF6931"/>
    <property type="match status" value="1"/>
</dbReference>
<organism evidence="3 4">
    <name type="scientific">Rubinisphaera brasiliensis (strain ATCC 49424 / DSM 5305 / JCM 21570 / IAM 15109 / NBRC 103401 / IFAM 1448)</name>
    <name type="common">Planctomyces brasiliensis</name>
    <dbReference type="NCBI Taxonomy" id="756272"/>
    <lineage>
        <taxon>Bacteria</taxon>
        <taxon>Pseudomonadati</taxon>
        <taxon>Planctomycetota</taxon>
        <taxon>Planctomycetia</taxon>
        <taxon>Planctomycetales</taxon>
        <taxon>Planctomycetaceae</taxon>
        <taxon>Rubinisphaera</taxon>
    </lineage>
</organism>
<keyword evidence="4" id="KW-1185">Reference proteome</keyword>
<dbReference type="STRING" id="756272.Plabr_1733"/>
<evidence type="ECO:0000256" key="1">
    <source>
        <dbReference type="SAM" id="MobiDB-lite"/>
    </source>
</evidence>
<dbReference type="EMBL" id="CP002546">
    <property type="protein sequence ID" value="ADY59344.1"/>
    <property type="molecule type" value="Genomic_DNA"/>
</dbReference>
<feature type="region of interest" description="Disordered" evidence="1">
    <location>
        <begin position="90"/>
        <end position="123"/>
    </location>
</feature>
<reference evidence="4" key="1">
    <citation type="submission" date="2011-02" db="EMBL/GenBank/DDBJ databases">
        <title>The complete genome of Planctomyces brasiliensis DSM 5305.</title>
        <authorList>
            <person name="Lucas S."/>
            <person name="Copeland A."/>
            <person name="Lapidus A."/>
            <person name="Bruce D."/>
            <person name="Goodwin L."/>
            <person name="Pitluck S."/>
            <person name="Kyrpides N."/>
            <person name="Mavromatis K."/>
            <person name="Pagani I."/>
            <person name="Ivanova N."/>
            <person name="Ovchinnikova G."/>
            <person name="Lu M."/>
            <person name="Detter J.C."/>
            <person name="Han C."/>
            <person name="Land M."/>
            <person name="Hauser L."/>
            <person name="Markowitz V."/>
            <person name="Cheng J.-F."/>
            <person name="Hugenholtz P."/>
            <person name="Woyke T."/>
            <person name="Wu D."/>
            <person name="Tindall B."/>
            <person name="Pomrenke H.G."/>
            <person name="Brambilla E."/>
            <person name="Klenk H.-P."/>
            <person name="Eisen J.A."/>
        </authorList>
    </citation>
    <scope>NUCLEOTIDE SEQUENCE [LARGE SCALE GENOMIC DNA]</scope>
    <source>
        <strain evidence="4">ATCC 49424 / DSM 5305 / JCM 21570 / NBRC 103401 / IFAM 1448</strain>
    </source>
</reference>
<dbReference type="InterPro" id="IPR053855">
    <property type="entry name" value="DUF6931"/>
</dbReference>
<dbReference type="HOGENOM" id="CLU_952769_0_0_0"/>
<dbReference type="Proteomes" id="UP000006860">
    <property type="component" value="Chromosome"/>
</dbReference>
<evidence type="ECO:0000313" key="4">
    <source>
        <dbReference type="Proteomes" id="UP000006860"/>
    </source>
</evidence>
<dbReference type="InterPro" id="IPR032030">
    <property type="entry name" value="YscD_cytoplasmic_dom"/>
</dbReference>
<dbReference type="Pfam" id="PF16697">
    <property type="entry name" value="Yop-YscD_cpl"/>
    <property type="match status" value="1"/>
</dbReference>
<dbReference type="Gene3D" id="2.60.200.20">
    <property type="match status" value="1"/>
</dbReference>
<proteinExistence type="predicted"/>
<dbReference type="KEGG" id="pbs:Plabr_1733"/>
<gene>
    <name evidence="3" type="ordered locus">Plabr_1733</name>
</gene>
<dbReference type="OrthoDB" id="289828at2"/>
<dbReference type="SUPFAM" id="SSF49879">
    <property type="entry name" value="SMAD/FHA domain"/>
    <property type="match status" value="1"/>
</dbReference>
<feature type="domain" description="YscD cytoplasmic" evidence="2">
    <location>
        <begin position="9"/>
        <end position="99"/>
    </location>
</feature>
<dbReference type="CDD" id="cd00060">
    <property type="entry name" value="FHA"/>
    <property type="match status" value="1"/>
</dbReference>